<organism evidence="2 3">
    <name type="scientific">Actinoplanes couchii</name>
    <dbReference type="NCBI Taxonomy" id="403638"/>
    <lineage>
        <taxon>Bacteria</taxon>
        <taxon>Bacillati</taxon>
        <taxon>Actinomycetota</taxon>
        <taxon>Actinomycetes</taxon>
        <taxon>Micromonosporales</taxon>
        <taxon>Micromonosporaceae</taxon>
        <taxon>Actinoplanes</taxon>
    </lineage>
</organism>
<protein>
    <submittedName>
        <fullName evidence="2">Salicylate esterase</fullName>
    </submittedName>
</protein>
<evidence type="ECO:0000313" key="2">
    <source>
        <dbReference type="EMBL" id="GID60854.1"/>
    </source>
</evidence>
<name>A0ABQ3XQR1_9ACTN</name>
<reference evidence="2 3" key="1">
    <citation type="submission" date="2021-01" db="EMBL/GenBank/DDBJ databases">
        <title>Whole genome shotgun sequence of Actinoplanes couchii NBRC 106145.</title>
        <authorList>
            <person name="Komaki H."/>
            <person name="Tamura T."/>
        </authorList>
    </citation>
    <scope>NUCLEOTIDE SEQUENCE [LARGE SCALE GENOMIC DNA]</scope>
    <source>
        <strain evidence="2 3">NBRC 106145</strain>
    </source>
</reference>
<dbReference type="Gene3D" id="3.40.50.1820">
    <property type="entry name" value="alpha/beta hydrolase"/>
    <property type="match status" value="1"/>
</dbReference>
<dbReference type="PANTHER" id="PTHR37017">
    <property type="entry name" value="AB HYDROLASE-1 DOMAIN-CONTAINING PROTEIN-RELATED"/>
    <property type="match status" value="1"/>
</dbReference>
<dbReference type="EMBL" id="BOMG01000115">
    <property type="protein sequence ID" value="GID60854.1"/>
    <property type="molecule type" value="Genomic_DNA"/>
</dbReference>
<dbReference type="PANTHER" id="PTHR37017:SF11">
    <property type="entry name" value="ESTERASE_LIPASE_THIOESTERASE DOMAIN-CONTAINING PROTEIN"/>
    <property type="match status" value="1"/>
</dbReference>
<proteinExistence type="predicted"/>
<dbReference type="InterPro" id="IPR052897">
    <property type="entry name" value="Sec-Metab_Biosynth_Hydrolase"/>
</dbReference>
<dbReference type="Proteomes" id="UP000612282">
    <property type="component" value="Unassembled WGS sequence"/>
</dbReference>
<feature type="domain" description="AB hydrolase-1" evidence="1">
    <location>
        <begin position="4"/>
        <end position="227"/>
    </location>
</feature>
<dbReference type="SUPFAM" id="SSF53474">
    <property type="entry name" value="alpha/beta-Hydrolases"/>
    <property type="match status" value="1"/>
</dbReference>
<evidence type="ECO:0000259" key="1">
    <source>
        <dbReference type="Pfam" id="PF12697"/>
    </source>
</evidence>
<evidence type="ECO:0000313" key="3">
    <source>
        <dbReference type="Proteomes" id="UP000612282"/>
    </source>
</evidence>
<keyword evidence="3" id="KW-1185">Reference proteome</keyword>
<comment type="caution">
    <text evidence="2">The sequence shown here is derived from an EMBL/GenBank/DDBJ whole genome shotgun (WGS) entry which is preliminary data.</text>
</comment>
<dbReference type="InterPro" id="IPR000073">
    <property type="entry name" value="AB_hydrolase_1"/>
</dbReference>
<accession>A0ABQ3XQR1</accession>
<dbReference type="RefSeq" id="WP_203808261.1">
    <property type="nucleotide sequence ID" value="NZ_BAAAQE010000049.1"/>
</dbReference>
<sequence>MHYVFIPGAWHGGWSWHPVGHRVRAAGHAATALTMPGLSLGDDPAGLRLTDAVDHIVAAVEHRDLRDVVLVGHSWGGIPITGAAHRLGGRLAGVAYFSAFIPRPGESMAAAMGPMEGFVRDTIAAAPDGTIGIDFGTFAQGLMPGQPEALQRVVFDQLMPQPGGYMLDAQDLPGVDTLGVPITYVLAENDTALAAPGAELAARVGVPPILVPGGHEALLTHPDEVSKALLGDRS</sequence>
<dbReference type="InterPro" id="IPR029058">
    <property type="entry name" value="AB_hydrolase_fold"/>
</dbReference>
<gene>
    <name evidence="2" type="ORF">Aco03nite_092580</name>
</gene>
<dbReference type="Pfam" id="PF12697">
    <property type="entry name" value="Abhydrolase_6"/>
    <property type="match status" value="1"/>
</dbReference>